<dbReference type="RefSeq" id="WP_252473019.1">
    <property type="nucleotide sequence ID" value="NZ_JALBWM010000244.1"/>
</dbReference>
<feature type="non-terminal residue" evidence="3">
    <location>
        <position position="1"/>
    </location>
</feature>
<accession>A0A9X2ER70</accession>
<feature type="coiled-coil region" evidence="1">
    <location>
        <begin position="284"/>
        <end position="311"/>
    </location>
</feature>
<feature type="coiled-coil region" evidence="1">
    <location>
        <begin position="16"/>
        <end position="43"/>
    </location>
</feature>
<evidence type="ECO:0000313" key="3">
    <source>
        <dbReference type="EMBL" id="MCO1336934.1"/>
    </source>
</evidence>
<gene>
    <name evidence="3" type="ORF">MO867_21640</name>
</gene>
<feature type="compositionally biased region" description="Low complexity" evidence="2">
    <location>
        <begin position="402"/>
        <end position="425"/>
    </location>
</feature>
<protein>
    <submittedName>
        <fullName evidence="3">Uncharacterized protein</fullName>
    </submittedName>
</protein>
<dbReference type="AlphaFoldDB" id="A0A9X2ER70"/>
<keyword evidence="4" id="KW-1185">Reference proteome</keyword>
<keyword evidence="1" id="KW-0175">Coiled coil</keyword>
<reference evidence="3" key="1">
    <citation type="journal article" date="2022" name="Arch. Microbiol.">
        <title>Microbulbifer okhotskensis sp. nov., isolated from a deep bottom sediment of the Okhotsk Sea.</title>
        <authorList>
            <person name="Romanenko L."/>
            <person name="Kurilenko V."/>
            <person name="Otstavnykh N."/>
            <person name="Velansky P."/>
            <person name="Isaeva M."/>
            <person name="Mikhailov V."/>
        </authorList>
    </citation>
    <scope>NUCLEOTIDE SEQUENCE</scope>
    <source>
        <strain evidence="3">OS29</strain>
    </source>
</reference>
<evidence type="ECO:0000256" key="2">
    <source>
        <dbReference type="SAM" id="MobiDB-lite"/>
    </source>
</evidence>
<evidence type="ECO:0000313" key="4">
    <source>
        <dbReference type="Proteomes" id="UP001139028"/>
    </source>
</evidence>
<evidence type="ECO:0000256" key="1">
    <source>
        <dbReference type="SAM" id="Coils"/>
    </source>
</evidence>
<dbReference type="EMBL" id="JALBWM010000244">
    <property type="protein sequence ID" value="MCO1336934.1"/>
    <property type="molecule type" value="Genomic_DNA"/>
</dbReference>
<feature type="region of interest" description="Disordered" evidence="2">
    <location>
        <begin position="119"/>
        <end position="147"/>
    </location>
</feature>
<organism evidence="3 4">
    <name type="scientific">Microbulbifer okhotskensis</name>
    <dbReference type="NCBI Taxonomy" id="2926617"/>
    <lineage>
        <taxon>Bacteria</taxon>
        <taxon>Pseudomonadati</taxon>
        <taxon>Pseudomonadota</taxon>
        <taxon>Gammaproteobacteria</taxon>
        <taxon>Cellvibrionales</taxon>
        <taxon>Microbulbiferaceae</taxon>
        <taxon>Microbulbifer</taxon>
    </lineage>
</organism>
<sequence>VITVAALSLATWSSGAEAAERRAESLLGKISQLERKYKDLNLAQREGIELEISEEKRSLRRKVASLVERRANLQYGAVNSNDGIRRVDNSRQITIINKQIADLNKTLQEAEERLANLGKPKALTDDGEPLSLAPVGGGPDNNSSSVRDDLPALEQALQEQFERTAQSRLDTVENLRQSLLTEEEALAESYRRRNRIIEENVHDPAKREELLEQNRDQFNEEIDTRLQGLRESWLSEQEILLLRQDEEMEILDQGYISKREALAVHLEAVRADEEDSRQAILSLEGEYQRNLTSLEEKHRKQRKKMEDAANKSQLTSTFSTFNSMLGIAAAFSPKLFKIQQKLALAKALVTLPAAVIESFDNAGGYPTGIPAAAAMAATGAAEIAQLKSVSFGSSGSASTGVAGSTSAGSLTSPASPLASSDSISTESEEQTGTQVIFQIAGDVNGDNAEKLLEQIEEMINEQDVVFINPNSRQAQELSG</sequence>
<proteinExistence type="predicted"/>
<dbReference type="Proteomes" id="UP001139028">
    <property type="component" value="Unassembled WGS sequence"/>
</dbReference>
<feature type="region of interest" description="Disordered" evidence="2">
    <location>
        <begin position="402"/>
        <end position="431"/>
    </location>
</feature>
<comment type="caution">
    <text evidence="3">The sequence shown here is derived from an EMBL/GenBank/DDBJ whole genome shotgun (WGS) entry which is preliminary data.</text>
</comment>
<name>A0A9X2ER70_9GAMM</name>